<proteinExistence type="predicted"/>
<dbReference type="SUPFAM" id="SSF48403">
    <property type="entry name" value="Ankyrin repeat"/>
    <property type="match status" value="1"/>
</dbReference>
<evidence type="ECO:0000259" key="1">
    <source>
        <dbReference type="Pfam" id="PF10077"/>
    </source>
</evidence>
<name>A0A518C4Z3_9BACT</name>
<organism evidence="2 3">
    <name type="scientific">Bremerella volcania</name>
    <dbReference type="NCBI Taxonomy" id="2527984"/>
    <lineage>
        <taxon>Bacteria</taxon>
        <taxon>Pseudomonadati</taxon>
        <taxon>Planctomycetota</taxon>
        <taxon>Planctomycetia</taxon>
        <taxon>Pirellulales</taxon>
        <taxon>Pirellulaceae</taxon>
        <taxon>Bremerella</taxon>
    </lineage>
</organism>
<protein>
    <recommendedName>
        <fullName evidence="1">DUF2314 domain-containing protein</fullName>
    </recommendedName>
</protein>
<dbReference type="KEGG" id="bvo:Pan97_12830"/>
<keyword evidence="3" id="KW-1185">Reference proteome</keyword>
<evidence type="ECO:0000313" key="2">
    <source>
        <dbReference type="EMBL" id="QDU74276.1"/>
    </source>
</evidence>
<accession>A0A518C4Z3</accession>
<dbReference type="AlphaFoldDB" id="A0A518C4Z3"/>
<dbReference type="Pfam" id="PF10077">
    <property type="entry name" value="DUF2314"/>
    <property type="match status" value="1"/>
</dbReference>
<feature type="domain" description="DUF2314" evidence="1">
    <location>
        <begin position="15"/>
        <end position="154"/>
    </location>
</feature>
<gene>
    <name evidence="2" type="ORF">Pan97_12830</name>
</gene>
<dbReference type="InterPro" id="IPR018756">
    <property type="entry name" value="DUF2314"/>
</dbReference>
<reference evidence="3" key="1">
    <citation type="submission" date="2019-02" db="EMBL/GenBank/DDBJ databases">
        <title>Deep-cultivation of Planctomycetes and their phenomic and genomic characterization uncovers novel biology.</title>
        <authorList>
            <person name="Wiegand S."/>
            <person name="Jogler M."/>
            <person name="Boedeker C."/>
            <person name="Pinto D."/>
            <person name="Vollmers J."/>
            <person name="Rivas-Marin E."/>
            <person name="Kohn T."/>
            <person name="Peeters S.H."/>
            <person name="Heuer A."/>
            <person name="Rast P."/>
            <person name="Oberbeckmann S."/>
            <person name="Bunk B."/>
            <person name="Jeske O."/>
            <person name="Meyerdierks A."/>
            <person name="Storesund J.E."/>
            <person name="Kallscheuer N."/>
            <person name="Luecker S."/>
            <person name="Lage O.M."/>
            <person name="Pohl T."/>
            <person name="Merkel B.J."/>
            <person name="Hornburger P."/>
            <person name="Mueller R.-W."/>
            <person name="Bruemmer F."/>
            <person name="Labrenz M."/>
            <person name="Spormann A.M."/>
            <person name="Op den Camp H."/>
            <person name="Overmann J."/>
            <person name="Amann R."/>
            <person name="Jetten M.S.M."/>
            <person name="Mascher T."/>
            <person name="Medema M.H."/>
            <person name="Devos D.P."/>
            <person name="Kaster A.-K."/>
            <person name="Ovreas L."/>
            <person name="Rohde M."/>
            <person name="Galperin M.Y."/>
            <person name="Jogler C."/>
        </authorList>
    </citation>
    <scope>NUCLEOTIDE SEQUENCE [LARGE SCALE GENOMIC DNA]</scope>
    <source>
        <strain evidence="3">Pan97</strain>
    </source>
</reference>
<dbReference type="Gene3D" id="1.25.40.20">
    <property type="entry name" value="Ankyrin repeat-containing domain"/>
    <property type="match status" value="1"/>
</dbReference>
<dbReference type="RefSeq" id="WP_196782297.1">
    <property type="nucleotide sequence ID" value="NZ_CP036289.1"/>
</dbReference>
<evidence type="ECO:0000313" key="3">
    <source>
        <dbReference type="Proteomes" id="UP000318626"/>
    </source>
</evidence>
<dbReference type="InterPro" id="IPR036770">
    <property type="entry name" value="Ankyrin_rpt-contain_sf"/>
</dbReference>
<dbReference type="EMBL" id="CP036289">
    <property type="protein sequence ID" value="QDU74276.1"/>
    <property type="molecule type" value="Genomic_DNA"/>
</dbReference>
<sequence length="287" mass="32011">MSDQESTAILTPANDPEMVEAAEKARQTFKYFWREMSWERRRIIPGLELAAVKATFEDPPELRTGDSDELEKEHMWLMDVDFDGKHLTGTLINSPHSLKSVKEGDEVKIPGKQICDWMYVMFGKVYGGFTVDLMRSRLAPSERREHDNAWGFDFGEVGVVNLVPPDYIGEKPVKQGFFSKLFGGAAKQQPQDYAKVAAHEHPMSVNMRPSFEEALAGNPEMLNEPDDRGFTFLHQLALGGSLDGVDVCLNNGADPNKPAGNGMTPYMLAKSLGWKKVMKRLEEAGGA</sequence>
<dbReference type="Proteomes" id="UP000318626">
    <property type="component" value="Chromosome"/>
</dbReference>